<dbReference type="Pfam" id="PF07963">
    <property type="entry name" value="N_methyl"/>
    <property type="match status" value="1"/>
</dbReference>
<dbReference type="AlphaFoldDB" id="A0A382F458"/>
<gene>
    <name evidence="1" type="ORF">METZ01_LOCUS209988</name>
</gene>
<name>A0A382F458_9ZZZZ</name>
<dbReference type="SUPFAM" id="SSF54523">
    <property type="entry name" value="Pili subunits"/>
    <property type="match status" value="1"/>
</dbReference>
<dbReference type="PANTHER" id="PTHR30093">
    <property type="entry name" value="GENERAL SECRETION PATHWAY PROTEIN G"/>
    <property type="match status" value="1"/>
</dbReference>
<dbReference type="NCBIfam" id="TIGR02532">
    <property type="entry name" value="IV_pilin_GFxxxE"/>
    <property type="match status" value="1"/>
</dbReference>
<organism evidence="1">
    <name type="scientific">marine metagenome</name>
    <dbReference type="NCBI Taxonomy" id="408172"/>
    <lineage>
        <taxon>unclassified sequences</taxon>
        <taxon>metagenomes</taxon>
        <taxon>ecological metagenomes</taxon>
    </lineage>
</organism>
<evidence type="ECO:0000313" key="1">
    <source>
        <dbReference type="EMBL" id="SVB57134.1"/>
    </source>
</evidence>
<sequence>MNFALKRAFTLIELLVVIAIIAILAGLLLPALARAKSKGQHIVCLSNVKQLDLAWLLYAGDFDDNLVWNDLTANGSGWVRGIIDYNPSNPHNTNLEGLMNPKYAKLAPYTDSPGIYLCPGDKSVVKIRQKPVRRVRSVVLSQAMNSRNDWLSFITKRKYHVFRKLSDINVMGPSDAYTFITEHPDSINFGDLAVAMNDGAPLSSVYVIDYPASNHNGAGTISFSDGHAEPHKWLDERTTPPVKNKTIPLVVPSPNNKDMIYMSSKASIAKKR</sequence>
<evidence type="ECO:0008006" key="2">
    <source>
        <dbReference type="Google" id="ProtNLM"/>
    </source>
</evidence>
<reference evidence="1" key="1">
    <citation type="submission" date="2018-05" db="EMBL/GenBank/DDBJ databases">
        <authorList>
            <person name="Lanie J.A."/>
            <person name="Ng W.-L."/>
            <person name="Kazmierczak K.M."/>
            <person name="Andrzejewski T.M."/>
            <person name="Davidsen T.M."/>
            <person name="Wayne K.J."/>
            <person name="Tettelin H."/>
            <person name="Glass J.I."/>
            <person name="Rusch D."/>
            <person name="Podicherti R."/>
            <person name="Tsui H.-C.T."/>
            <person name="Winkler M.E."/>
        </authorList>
    </citation>
    <scope>NUCLEOTIDE SEQUENCE</scope>
</reference>
<dbReference type="InterPro" id="IPR045584">
    <property type="entry name" value="Pilin-like"/>
</dbReference>
<protein>
    <recommendedName>
        <fullName evidence="2">Type II secretion system protein GspG C-terminal domain-containing protein</fullName>
    </recommendedName>
</protein>
<dbReference type="PANTHER" id="PTHR30093:SF2">
    <property type="entry name" value="TYPE II SECRETION SYSTEM PROTEIN H"/>
    <property type="match status" value="1"/>
</dbReference>
<accession>A0A382F458</accession>
<dbReference type="InterPro" id="IPR012902">
    <property type="entry name" value="N_methyl_site"/>
</dbReference>
<proteinExistence type="predicted"/>
<dbReference type="Gene3D" id="3.30.700.10">
    <property type="entry name" value="Glycoprotein, Type 4 Pilin"/>
    <property type="match status" value="1"/>
</dbReference>
<dbReference type="EMBL" id="UINC01047628">
    <property type="protein sequence ID" value="SVB57134.1"/>
    <property type="molecule type" value="Genomic_DNA"/>
</dbReference>